<keyword evidence="3" id="KW-0548">Nucleotidyltransferase</keyword>
<keyword evidence="3" id="KW-0695">RNA-directed DNA polymerase</keyword>
<proteinExistence type="predicted"/>
<dbReference type="Gene3D" id="3.30.70.270">
    <property type="match status" value="1"/>
</dbReference>
<dbReference type="AlphaFoldDB" id="A0AB74TP12"/>
<dbReference type="Pfam" id="PF08388">
    <property type="entry name" value="GIIM"/>
    <property type="match status" value="1"/>
</dbReference>
<dbReference type="InterPro" id="IPR013597">
    <property type="entry name" value="Mat_intron_G2"/>
</dbReference>
<dbReference type="InterPro" id="IPR043502">
    <property type="entry name" value="DNA/RNA_pol_sf"/>
</dbReference>
<dbReference type="Pfam" id="PF00078">
    <property type="entry name" value="RVT_1"/>
    <property type="match status" value="1"/>
</dbReference>
<dbReference type="InterPro" id="IPR030931">
    <property type="entry name" value="Group_II_RT_mat"/>
</dbReference>
<reference evidence="3" key="1">
    <citation type="submission" date="2023-12" db="EMBL/GenBank/DDBJ databases">
        <title>Dolosigranulum savutii sp. nov. isolated from human upper respiratory samples collected in Botswana.</title>
        <authorList>
            <person name="Kelly M.S."/>
        </authorList>
    </citation>
    <scope>NUCLEOTIDE SEQUENCE</scope>
    <source>
        <strain evidence="3">MSK312</strain>
    </source>
</reference>
<dbReference type="PANTHER" id="PTHR34047">
    <property type="entry name" value="NUCLEAR INTRON MATURASE 1, MITOCHONDRIAL-RELATED"/>
    <property type="match status" value="1"/>
</dbReference>
<dbReference type="PANTHER" id="PTHR34047:SF8">
    <property type="entry name" value="PROTEIN YKFC"/>
    <property type="match status" value="1"/>
</dbReference>
<dbReference type="RefSeq" id="WP_347298436.1">
    <property type="nucleotide sequence ID" value="NZ_CP142434.1"/>
</dbReference>
<keyword evidence="3" id="KW-0808">Transferase</keyword>
<dbReference type="PROSITE" id="PS50878">
    <property type="entry name" value="RT_POL"/>
    <property type="match status" value="1"/>
</dbReference>
<feature type="domain" description="Reverse transcriptase" evidence="2">
    <location>
        <begin position="56"/>
        <end position="283"/>
    </location>
</feature>
<accession>A0AB74TP12</accession>
<evidence type="ECO:0000256" key="1">
    <source>
        <dbReference type="ARBA" id="ARBA00022457"/>
    </source>
</evidence>
<dbReference type="InterPro" id="IPR000477">
    <property type="entry name" value="RT_dom"/>
</dbReference>
<dbReference type="NCBIfam" id="TIGR04416">
    <property type="entry name" value="group_II_RT_mat"/>
    <property type="match status" value="1"/>
</dbReference>
<organism evidence="3">
    <name type="scientific">Dolosigranulum savutiense</name>
    <dbReference type="NCBI Taxonomy" id="3110288"/>
    <lineage>
        <taxon>Bacteria</taxon>
        <taxon>Bacillati</taxon>
        <taxon>Bacillota</taxon>
        <taxon>Bacilli</taxon>
        <taxon>Lactobacillales</taxon>
        <taxon>Carnobacteriaceae</taxon>
        <taxon>Dolosigranulum</taxon>
    </lineage>
</organism>
<dbReference type="CDD" id="cd01651">
    <property type="entry name" value="RT_G2_intron"/>
    <property type="match status" value="1"/>
</dbReference>
<dbReference type="InterPro" id="IPR043128">
    <property type="entry name" value="Rev_trsase/Diguanyl_cyclase"/>
</dbReference>
<name>A0AB74TP12_9LACT</name>
<dbReference type="SUPFAM" id="SSF56672">
    <property type="entry name" value="DNA/RNA polymerases"/>
    <property type="match status" value="1"/>
</dbReference>
<sequence>MTEMYHKSSSLMKQVVTKENLILAAEKVRKNDGAPGVDGMTVQEVEHHIREYYPYIRKKLLNGTYQPQPVRRVEIPKGNGKTRKLGIPVARDRVIQMAIKQVIEPIIDKHFSDSSHGFRPGKGTETARKQCVEYYESGLKYVVDCDLKQCFDTLNHDKMMYHVEQFVQDKAILKFIRKSLRCGTIELSGEFTDSETGAPQGGVISPLLCNIYLNELDKELERRGHKFVRYADDFIIFKSSKRACERILKSITQFIEKDLKLQVNQEKSKTGSPTQLKFLSCLIHSNFGNCRFRPTDEAKAKFKKRLKRLTKRNRPGIFAEIVKEINQVTQGWINYFGLGFVKSFVRRTEEWLRRRLRQLILKRWKKCSTKIKMLQKYGLTEDEAKRIAFSRKAYWHLSQTYEVNKAITTKRLHKWGLKSLTTIAESAYARY</sequence>
<dbReference type="EMBL" id="CP142434">
    <property type="protein sequence ID" value="XBC48447.1"/>
    <property type="molecule type" value="Genomic_DNA"/>
</dbReference>
<dbReference type="EC" id="2.7.7.49" evidence="3"/>
<protein>
    <submittedName>
        <fullName evidence="3">Group II intron reverse transcriptase/maturase</fullName>
        <ecNumber evidence="3">2.7.7.49</ecNumber>
    </submittedName>
</protein>
<evidence type="ECO:0000259" key="2">
    <source>
        <dbReference type="PROSITE" id="PS50878"/>
    </source>
</evidence>
<evidence type="ECO:0000313" key="3">
    <source>
        <dbReference type="EMBL" id="XBC48447.1"/>
    </source>
</evidence>
<gene>
    <name evidence="3" type="primary">ltrA</name>
    <name evidence="3" type="ORF">VUQ09_03380</name>
</gene>
<keyword evidence="1" id="KW-0515">Mutator protein</keyword>
<dbReference type="InterPro" id="IPR051083">
    <property type="entry name" value="GrpII_Intron_Splice-Mob/Def"/>
</dbReference>
<dbReference type="GO" id="GO:0003964">
    <property type="term" value="F:RNA-directed DNA polymerase activity"/>
    <property type="evidence" value="ECO:0007669"/>
    <property type="project" value="UniProtKB-KW"/>
</dbReference>